<comment type="pathway">
    <text evidence="2">Cofactor biosynthesis; riboflavin biosynthesis; 5-amino-6-(D-ribitylamino)uracil from GTP: step 2/4.</text>
</comment>
<dbReference type="NCBIfam" id="TIGR00227">
    <property type="entry name" value="ribD_Cterm"/>
    <property type="match status" value="1"/>
</dbReference>
<protein>
    <recommendedName>
        <fullName evidence="11">CMP/dCMP-type deaminase domain-containing protein</fullName>
    </recommendedName>
</protein>
<dbReference type="FunFam" id="3.40.140.10:FF:000025">
    <property type="entry name" value="Riboflavin biosynthesis protein RibD"/>
    <property type="match status" value="1"/>
</dbReference>
<dbReference type="GO" id="GO:0009231">
    <property type="term" value="P:riboflavin biosynthetic process"/>
    <property type="evidence" value="ECO:0007669"/>
    <property type="project" value="UniProtKB-UniPathway"/>
</dbReference>
<dbReference type="GO" id="GO:0008835">
    <property type="term" value="F:diaminohydroxyphosphoribosylaminopyrimidine deaminase activity"/>
    <property type="evidence" value="ECO:0007669"/>
    <property type="project" value="InterPro"/>
</dbReference>
<dbReference type="GO" id="GO:0008270">
    <property type="term" value="F:zinc ion binding"/>
    <property type="evidence" value="ECO:0007669"/>
    <property type="project" value="InterPro"/>
</dbReference>
<organism evidence="12">
    <name type="scientific">marine metagenome</name>
    <dbReference type="NCBI Taxonomy" id="408172"/>
    <lineage>
        <taxon>unclassified sequences</taxon>
        <taxon>metagenomes</taxon>
        <taxon>ecological metagenomes</taxon>
    </lineage>
</organism>
<dbReference type="GO" id="GO:0008703">
    <property type="term" value="F:5-amino-6-(5-phosphoribosylamino)uracil reductase activity"/>
    <property type="evidence" value="ECO:0007669"/>
    <property type="project" value="InterPro"/>
</dbReference>
<sequence>MMGRALELAAKGLYTTKPNPRVGCVIVRDAEIVAEGWHRAAGKAHAEIDALDMAGDRARGADLYVNLEPCCHVGRTGPCTPALIEAGVRRVVVAMEDPNPKVSGNGIKALKEAGIDVTLGPQAEAARELNEGFVLRMERSRPLVRVKLAATVDGRTAAADGSSQWITSIEARHDVHRWRAASAAVVTGIGTVTSDDPRLNARLDSDLVQPIRVVLDGNARLDPGAALFKVDGPVLVVTAGEQDGDETGFDARTELINLQGEDGLVDLSALVTELGRRGCNDILVEAGAGVAGAFAARDLVDEYLLYLAPDLLGNGGREMFMLPEIRNLGDRIPLEVQEVHQLGRDLRLRLRPVRRH</sequence>
<comment type="pathway">
    <text evidence="3">Cofactor biosynthesis; riboflavin biosynthesis; 5-amino-6-(D-ribitylamino)uracil from GTP: step 3/4.</text>
</comment>
<dbReference type="PROSITE" id="PS00903">
    <property type="entry name" value="CYT_DCMP_DEAMINASES_1"/>
    <property type="match status" value="1"/>
</dbReference>
<dbReference type="UniPathway" id="UPA00275">
    <property type="reaction ID" value="UER00401"/>
</dbReference>
<dbReference type="InterPro" id="IPR002734">
    <property type="entry name" value="RibDG_C"/>
</dbReference>
<dbReference type="InterPro" id="IPR024072">
    <property type="entry name" value="DHFR-like_dom_sf"/>
</dbReference>
<keyword evidence="9" id="KW-0560">Oxidoreductase</keyword>
<dbReference type="CDD" id="cd01284">
    <property type="entry name" value="Riboflavin_deaminase-reductase"/>
    <property type="match status" value="1"/>
</dbReference>
<dbReference type="InterPro" id="IPR011549">
    <property type="entry name" value="RibD_C"/>
</dbReference>
<keyword evidence="7" id="KW-0862">Zinc</keyword>
<proteinExistence type="predicted"/>
<keyword evidence="5" id="KW-0479">Metal-binding</keyword>
<dbReference type="GO" id="GO:0050661">
    <property type="term" value="F:NADP binding"/>
    <property type="evidence" value="ECO:0007669"/>
    <property type="project" value="InterPro"/>
</dbReference>
<dbReference type="InterPro" id="IPR016193">
    <property type="entry name" value="Cytidine_deaminase-like"/>
</dbReference>
<name>A0A381X5P2_9ZZZZ</name>
<dbReference type="PANTHER" id="PTHR38011">
    <property type="entry name" value="DIHYDROFOLATE REDUCTASE FAMILY PROTEIN (AFU_ORTHOLOGUE AFUA_8G06820)"/>
    <property type="match status" value="1"/>
</dbReference>
<evidence type="ECO:0000256" key="7">
    <source>
        <dbReference type="ARBA" id="ARBA00022833"/>
    </source>
</evidence>
<dbReference type="PROSITE" id="PS51747">
    <property type="entry name" value="CYT_DCMP_DEAMINASES_2"/>
    <property type="match status" value="1"/>
</dbReference>
<evidence type="ECO:0000256" key="3">
    <source>
        <dbReference type="ARBA" id="ARBA00004910"/>
    </source>
</evidence>
<feature type="domain" description="CMP/dCMP-type deaminase" evidence="11">
    <location>
        <begin position="1"/>
        <end position="117"/>
    </location>
</feature>
<reference evidence="12" key="1">
    <citation type="submission" date="2018-05" db="EMBL/GenBank/DDBJ databases">
        <authorList>
            <person name="Lanie J.A."/>
            <person name="Ng W.-L."/>
            <person name="Kazmierczak K.M."/>
            <person name="Andrzejewski T.M."/>
            <person name="Davidsen T.M."/>
            <person name="Wayne K.J."/>
            <person name="Tettelin H."/>
            <person name="Glass J.I."/>
            <person name="Rusch D."/>
            <person name="Podicherti R."/>
            <person name="Tsui H.-C.T."/>
            <person name="Winkler M.E."/>
        </authorList>
    </citation>
    <scope>NUCLEOTIDE SEQUENCE</scope>
</reference>
<comment type="cofactor">
    <cofactor evidence="1">
        <name>Zn(2+)</name>
        <dbReference type="ChEBI" id="CHEBI:29105"/>
    </cofactor>
</comment>
<evidence type="ECO:0000256" key="1">
    <source>
        <dbReference type="ARBA" id="ARBA00001947"/>
    </source>
</evidence>
<keyword evidence="8" id="KW-0521">NADP</keyword>
<evidence type="ECO:0000256" key="5">
    <source>
        <dbReference type="ARBA" id="ARBA00022723"/>
    </source>
</evidence>
<keyword evidence="4" id="KW-0686">Riboflavin biosynthesis</keyword>
<accession>A0A381X5P2</accession>
<dbReference type="Gene3D" id="3.40.430.10">
    <property type="entry name" value="Dihydrofolate Reductase, subunit A"/>
    <property type="match status" value="1"/>
</dbReference>
<dbReference type="EMBL" id="UINC01013984">
    <property type="protein sequence ID" value="SVA59978.1"/>
    <property type="molecule type" value="Genomic_DNA"/>
</dbReference>
<evidence type="ECO:0000256" key="6">
    <source>
        <dbReference type="ARBA" id="ARBA00022801"/>
    </source>
</evidence>
<evidence type="ECO:0000259" key="11">
    <source>
        <dbReference type="PROSITE" id="PS51747"/>
    </source>
</evidence>
<dbReference type="Pfam" id="PF00383">
    <property type="entry name" value="dCMP_cyt_deam_1"/>
    <property type="match status" value="1"/>
</dbReference>
<dbReference type="PANTHER" id="PTHR38011:SF7">
    <property type="entry name" value="2,5-DIAMINO-6-RIBOSYLAMINO-4(3H)-PYRIMIDINONE 5'-PHOSPHATE REDUCTASE"/>
    <property type="match status" value="1"/>
</dbReference>
<dbReference type="SUPFAM" id="SSF53927">
    <property type="entry name" value="Cytidine deaminase-like"/>
    <property type="match status" value="1"/>
</dbReference>
<dbReference type="Pfam" id="PF01872">
    <property type="entry name" value="RibD_C"/>
    <property type="match status" value="1"/>
</dbReference>
<evidence type="ECO:0000256" key="4">
    <source>
        <dbReference type="ARBA" id="ARBA00022619"/>
    </source>
</evidence>
<dbReference type="PIRSF" id="PIRSF006769">
    <property type="entry name" value="RibD"/>
    <property type="match status" value="1"/>
</dbReference>
<keyword evidence="10" id="KW-0511">Multifunctional enzyme</keyword>
<dbReference type="InterPro" id="IPR004794">
    <property type="entry name" value="Eubact_RibD"/>
</dbReference>
<evidence type="ECO:0000256" key="9">
    <source>
        <dbReference type="ARBA" id="ARBA00023002"/>
    </source>
</evidence>
<dbReference type="InterPro" id="IPR002125">
    <property type="entry name" value="CMP_dCMP_dom"/>
</dbReference>
<dbReference type="Gene3D" id="3.40.140.10">
    <property type="entry name" value="Cytidine Deaminase, domain 2"/>
    <property type="match status" value="1"/>
</dbReference>
<evidence type="ECO:0000256" key="10">
    <source>
        <dbReference type="ARBA" id="ARBA00023268"/>
    </source>
</evidence>
<keyword evidence="6" id="KW-0378">Hydrolase</keyword>
<dbReference type="SUPFAM" id="SSF53597">
    <property type="entry name" value="Dihydrofolate reductase-like"/>
    <property type="match status" value="1"/>
</dbReference>
<dbReference type="AlphaFoldDB" id="A0A381X5P2"/>
<dbReference type="NCBIfam" id="TIGR00326">
    <property type="entry name" value="eubact_ribD"/>
    <property type="match status" value="1"/>
</dbReference>
<dbReference type="InterPro" id="IPR050765">
    <property type="entry name" value="Riboflavin_Biosynth_HTPR"/>
</dbReference>
<dbReference type="InterPro" id="IPR016192">
    <property type="entry name" value="APOBEC/CMP_deaminase_Zn-bd"/>
</dbReference>
<gene>
    <name evidence="12" type="ORF">METZ01_LOCUS112832</name>
</gene>
<evidence type="ECO:0000313" key="12">
    <source>
        <dbReference type="EMBL" id="SVA59978.1"/>
    </source>
</evidence>
<evidence type="ECO:0000256" key="2">
    <source>
        <dbReference type="ARBA" id="ARBA00004882"/>
    </source>
</evidence>
<evidence type="ECO:0000256" key="8">
    <source>
        <dbReference type="ARBA" id="ARBA00022857"/>
    </source>
</evidence>